<comment type="caution">
    <text evidence="2">The sequence shown here is derived from an EMBL/GenBank/DDBJ whole genome shotgun (WGS) entry which is preliminary data.</text>
</comment>
<dbReference type="Gene3D" id="3.40.50.300">
    <property type="entry name" value="P-loop containing nucleotide triphosphate hydrolases"/>
    <property type="match status" value="1"/>
</dbReference>
<feature type="domain" description="G" evidence="1">
    <location>
        <begin position="45"/>
        <end position="116"/>
    </location>
</feature>
<dbReference type="SUPFAM" id="SSF52540">
    <property type="entry name" value="P-loop containing nucleoside triphosphate hydrolases"/>
    <property type="match status" value="1"/>
</dbReference>
<dbReference type="InterPro" id="IPR027417">
    <property type="entry name" value="P-loop_NTPase"/>
</dbReference>
<keyword evidence="3" id="KW-1185">Reference proteome</keyword>
<evidence type="ECO:0000313" key="2">
    <source>
        <dbReference type="EMBL" id="KAF5350031.1"/>
    </source>
</evidence>
<dbReference type="CDD" id="cd00882">
    <property type="entry name" value="Ras_like_GTPase"/>
    <property type="match status" value="1"/>
</dbReference>
<evidence type="ECO:0000313" key="3">
    <source>
        <dbReference type="Proteomes" id="UP000559027"/>
    </source>
</evidence>
<dbReference type="Pfam" id="PF01926">
    <property type="entry name" value="MMR_HSR1"/>
    <property type="match status" value="1"/>
</dbReference>
<reference evidence="2 3" key="1">
    <citation type="journal article" date="2020" name="ISME J.">
        <title>Uncovering the hidden diversity of litter-decomposition mechanisms in mushroom-forming fungi.</title>
        <authorList>
            <person name="Floudas D."/>
            <person name="Bentzer J."/>
            <person name="Ahren D."/>
            <person name="Johansson T."/>
            <person name="Persson P."/>
            <person name="Tunlid A."/>
        </authorList>
    </citation>
    <scope>NUCLEOTIDE SEQUENCE [LARGE SCALE GENOMIC DNA]</scope>
    <source>
        <strain evidence="2 3">CBS 146.42</strain>
    </source>
</reference>
<dbReference type="InterPro" id="IPR006073">
    <property type="entry name" value="GTP-bd"/>
</dbReference>
<dbReference type="EMBL" id="JAACJO010000015">
    <property type="protein sequence ID" value="KAF5350031.1"/>
    <property type="molecule type" value="Genomic_DNA"/>
</dbReference>
<organism evidence="2 3">
    <name type="scientific">Leucocoprinus leucothites</name>
    <dbReference type="NCBI Taxonomy" id="201217"/>
    <lineage>
        <taxon>Eukaryota</taxon>
        <taxon>Fungi</taxon>
        <taxon>Dikarya</taxon>
        <taxon>Basidiomycota</taxon>
        <taxon>Agaricomycotina</taxon>
        <taxon>Agaricomycetes</taxon>
        <taxon>Agaricomycetidae</taxon>
        <taxon>Agaricales</taxon>
        <taxon>Agaricineae</taxon>
        <taxon>Agaricaceae</taxon>
        <taxon>Leucocoprinus</taxon>
    </lineage>
</organism>
<name>A0A8H5CXW3_9AGAR</name>
<proteinExistence type="predicted"/>
<protein>
    <recommendedName>
        <fullName evidence="1">G domain-containing protein</fullName>
    </recommendedName>
</protein>
<dbReference type="OrthoDB" id="8954335at2759"/>
<accession>A0A8H5CXW3</accession>
<dbReference type="GO" id="GO:0005525">
    <property type="term" value="F:GTP binding"/>
    <property type="evidence" value="ECO:0007669"/>
    <property type="project" value="InterPro"/>
</dbReference>
<dbReference type="AlphaFoldDB" id="A0A8H5CXW3"/>
<dbReference type="Proteomes" id="UP000559027">
    <property type="component" value="Unassembled WGS sequence"/>
</dbReference>
<sequence>MPAPSGSSPGPLQPSRVLNVEENVTYPETFEVVHSRHLKESDTVIILIGLVGTGKTAFISEVLGQDVGIGSRLARETAEVRGYRFRLPRMDEDLVLVDTPGFEDHSDDYEILETIANWLEQMYLRKVRFSGILLLHRITDNLARPVVWKHLQSFENIYETQLFSRVLFVTTMWNDRTDKVFVQRERELVSIFWGYMINQGARTIRFQKVTHAAALRVIRFLQEDRGEPPLEPKPGRIPELIRELRWRKNGAGSQSTGIVQVAKHGLHESLESAHRKLGQFLKFLEGKSS</sequence>
<gene>
    <name evidence="2" type="ORF">D9756_009046</name>
</gene>
<evidence type="ECO:0000259" key="1">
    <source>
        <dbReference type="Pfam" id="PF01926"/>
    </source>
</evidence>